<organism evidence="2 3">
    <name type="scientific">Taxus chinensis</name>
    <name type="common">Chinese yew</name>
    <name type="synonym">Taxus wallichiana var. chinensis</name>
    <dbReference type="NCBI Taxonomy" id="29808"/>
    <lineage>
        <taxon>Eukaryota</taxon>
        <taxon>Viridiplantae</taxon>
        <taxon>Streptophyta</taxon>
        <taxon>Embryophyta</taxon>
        <taxon>Tracheophyta</taxon>
        <taxon>Spermatophyta</taxon>
        <taxon>Pinopsida</taxon>
        <taxon>Pinidae</taxon>
        <taxon>Conifers II</taxon>
        <taxon>Cupressales</taxon>
        <taxon>Taxaceae</taxon>
        <taxon>Taxus</taxon>
    </lineage>
</organism>
<dbReference type="Proteomes" id="UP000824469">
    <property type="component" value="Unassembled WGS sequence"/>
</dbReference>
<dbReference type="EMBL" id="JAHRHJ020003813">
    <property type="protein sequence ID" value="KAH9290043.1"/>
    <property type="molecule type" value="Genomic_DNA"/>
</dbReference>
<feature type="non-terminal residue" evidence="2">
    <location>
        <position position="319"/>
    </location>
</feature>
<protein>
    <recommendedName>
        <fullName evidence="1">DUF4283 domain-containing protein</fullName>
    </recommendedName>
</protein>
<dbReference type="AlphaFoldDB" id="A0AA38C4W4"/>
<dbReference type="InterPro" id="IPR025558">
    <property type="entry name" value="DUF4283"/>
</dbReference>
<name>A0AA38C4W4_TAXCH</name>
<evidence type="ECO:0000313" key="3">
    <source>
        <dbReference type="Proteomes" id="UP000824469"/>
    </source>
</evidence>
<proteinExistence type="predicted"/>
<gene>
    <name evidence="2" type="ORF">KI387_034160</name>
</gene>
<dbReference type="Pfam" id="PF14111">
    <property type="entry name" value="DUF4283"/>
    <property type="match status" value="1"/>
</dbReference>
<evidence type="ECO:0000259" key="1">
    <source>
        <dbReference type="Pfam" id="PF14111"/>
    </source>
</evidence>
<comment type="caution">
    <text evidence="2">The sequence shown here is derived from an EMBL/GenBank/DDBJ whole genome shotgun (WGS) entry which is preliminary data.</text>
</comment>
<keyword evidence="3" id="KW-1185">Reference proteome</keyword>
<feature type="domain" description="DUF4283" evidence="1">
    <location>
        <begin position="216"/>
        <end position="298"/>
    </location>
</feature>
<reference evidence="2 3" key="1">
    <citation type="journal article" date="2021" name="Nat. Plants">
        <title>The Taxus genome provides insights into paclitaxel biosynthesis.</title>
        <authorList>
            <person name="Xiong X."/>
            <person name="Gou J."/>
            <person name="Liao Q."/>
            <person name="Li Y."/>
            <person name="Zhou Q."/>
            <person name="Bi G."/>
            <person name="Li C."/>
            <person name="Du R."/>
            <person name="Wang X."/>
            <person name="Sun T."/>
            <person name="Guo L."/>
            <person name="Liang H."/>
            <person name="Lu P."/>
            <person name="Wu Y."/>
            <person name="Zhang Z."/>
            <person name="Ro D.K."/>
            <person name="Shang Y."/>
            <person name="Huang S."/>
            <person name="Yan J."/>
        </authorList>
    </citation>
    <scope>NUCLEOTIDE SEQUENCE [LARGE SCALE GENOMIC DNA]</scope>
    <source>
        <strain evidence="2">Ta-2019</strain>
    </source>
</reference>
<accession>A0AA38C4W4</accession>
<sequence>MSCDEIQLVDYSEDPTTNLRFFVSEGLQLNEAPQQYSLSDTLYMLHSSGFPKLSEIKGPVENMYRRNAKKMVNFRSKCNTPDGCFDSMLCEVGFGCLEPNNFEIDNPHHSTTAPIFPSSKDKNKPTSPMKELDYDAKFLPVVSARDYGQGASEKGLGLIGFYLDLDALTGEYQESAAITPARGKNPCRKSYKVIKRKESKLKLVVGEDIHVDHISQLLGKTLTGKIFGRQIASTTLNDWLQRNYHLLIGYGPFYHILTRGWISFSFQTERDAEKILGGHQFWGSAIFSLKPWHPIFDPLLEPATCFPILVKSPGSPWEL</sequence>
<evidence type="ECO:0000313" key="2">
    <source>
        <dbReference type="EMBL" id="KAH9290043.1"/>
    </source>
</evidence>